<sequence length="42" mass="4868">MKKITEATGNYLQTDLLQGRQMMKEIWVLIPNADGTSTWVWV</sequence>
<reference evidence="1 2" key="2">
    <citation type="journal article" date="2011" name="Stand. Genomic Sci.">
        <title>Complete genome sequence of Paludibacter propionicigenes type strain (WB4).</title>
        <authorList>
            <person name="Gronow S."/>
            <person name="Munk C."/>
            <person name="Lapidus A."/>
            <person name="Nolan M."/>
            <person name="Lucas S."/>
            <person name="Hammon N."/>
            <person name="Deshpande S."/>
            <person name="Cheng J.F."/>
            <person name="Tapia R."/>
            <person name="Han C."/>
            <person name="Goodwin L."/>
            <person name="Pitluck S."/>
            <person name="Liolios K."/>
            <person name="Ivanova N."/>
            <person name="Mavromatis K."/>
            <person name="Mikhailova N."/>
            <person name="Pati A."/>
            <person name="Chen A."/>
            <person name="Palaniappan K."/>
            <person name="Land M."/>
            <person name="Hauser L."/>
            <person name="Chang Y.J."/>
            <person name="Jeffries C.D."/>
            <person name="Brambilla E."/>
            <person name="Rohde M."/>
            <person name="Goker M."/>
            <person name="Detter J.C."/>
            <person name="Woyke T."/>
            <person name="Bristow J."/>
            <person name="Eisen J.A."/>
            <person name="Markowitz V."/>
            <person name="Hugenholtz P."/>
            <person name="Kyrpides N.C."/>
            <person name="Klenk H.P."/>
        </authorList>
    </citation>
    <scope>NUCLEOTIDE SEQUENCE [LARGE SCALE GENOMIC DNA]</scope>
    <source>
        <strain evidence="2">DSM 17365 / JCM 13257 / WB4</strain>
    </source>
</reference>
<dbReference type="Proteomes" id="UP000008718">
    <property type="component" value="Chromosome"/>
</dbReference>
<evidence type="ECO:0000313" key="2">
    <source>
        <dbReference type="Proteomes" id="UP000008718"/>
    </source>
</evidence>
<dbReference type="KEGG" id="ppn:Palpr_2760"/>
<dbReference type="EMBL" id="CP002345">
    <property type="protein sequence ID" value="ADQ80890.1"/>
    <property type="molecule type" value="Genomic_DNA"/>
</dbReference>
<name>E4T846_PALPW</name>
<reference key="1">
    <citation type="submission" date="2010-11" db="EMBL/GenBank/DDBJ databases">
        <title>The complete genome of Paludibacter propionicigenes DSM 17365.</title>
        <authorList>
            <consortium name="US DOE Joint Genome Institute (JGI-PGF)"/>
            <person name="Lucas S."/>
            <person name="Copeland A."/>
            <person name="Lapidus A."/>
            <person name="Bruce D."/>
            <person name="Goodwin L."/>
            <person name="Pitluck S."/>
            <person name="Kyrpides N."/>
            <person name="Mavromatis K."/>
            <person name="Ivanova N."/>
            <person name="Munk A.C."/>
            <person name="Brettin T."/>
            <person name="Detter J.C."/>
            <person name="Han C."/>
            <person name="Tapia R."/>
            <person name="Land M."/>
            <person name="Hauser L."/>
            <person name="Markowitz V."/>
            <person name="Cheng J.-F."/>
            <person name="Hugenholtz P."/>
            <person name="Woyke T."/>
            <person name="Wu D."/>
            <person name="Gronow S."/>
            <person name="Wellnitz S."/>
            <person name="Brambilla E."/>
            <person name="Klenk H.-P."/>
            <person name="Eisen J.A."/>
        </authorList>
    </citation>
    <scope>NUCLEOTIDE SEQUENCE</scope>
    <source>
        <strain>WB4</strain>
    </source>
</reference>
<dbReference type="AlphaFoldDB" id="E4T846"/>
<protein>
    <submittedName>
        <fullName evidence="1">Uncharacterized protein</fullName>
    </submittedName>
</protein>
<evidence type="ECO:0000313" key="1">
    <source>
        <dbReference type="EMBL" id="ADQ80890.1"/>
    </source>
</evidence>
<organism evidence="1 2">
    <name type="scientific">Paludibacter propionicigenes (strain DSM 17365 / JCM 13257 / WB4)</name>
    <dbReference type="NCBI Taxonomy" id="694427"/>
    <lineage>
        <taxon>Bacteria</taxon>
        <taxon>Pseudomonadati</taxon>
        <taxon>Bacteroidota</taxon>
        <taxon>Bacteroidia</taxon>
        <taxon>Bacteroidales</taxon>
        <taxon>Paludibacteraceae</taxon>
        <taxon>Paludibacter</taxon>
    </lineage>
</organism>
<dbReference type="HOGENOM" id="CLU_3255134_0_0_10"/>
<accession>E4T846</accession>
<gene>
    <name evidence="1" type="ordered locus">Palpr_2760</name>
</gene>
<proteinExistence type="predicted"/>
<keyword evidence="2" id="KW-1185">Reference proteome</keyword>